<organism evidence="1 2">
    <name type="scientific">Bacillus phage Bobb</name>
    <dbReference type="NCBI Taxonomy" id="1527469"/>
    <lineage>
        <taxon>Viruses</taxon>
        <taxon>Duplodnaviria</taxon>
        <taxon>Heunggongvirae</taxon>
        <taxon>Uroviricota</taxon>
        <taxon>Caudoviricetes</taxon>
        <taxon>Herelleviridae</taxon>
        <taxon>Bastillevirinae</taxon>
        <taxon>Agatevirus</taxon>
        <taxon>Agatevirus bobb</taxon>
    </lineage>
</organism>
<dbReference type="KEGG" id="vg:20283373"/>
<dbReference type="RefSeq" id="YP_009056355.1">
    <property type="nucleotide sequence ID" value="NC_024792.1"/>
</dbReference>
<dbReference type="Proteomes" id="UP000028664">
    <property type="component" value="Segment"/>
</dbReference>
<dbReference type="EMBL" id="KM051843">
    <property type="protein sequence ID" value="AII27987.1"/>
    <property type="molecule type" value="Genomic_DNA"/>
</dbReference>
<accession>A0A076G6S3</accession>
<evidence type="ECO:0000313" key="2">
    <source>
        <dbReference type="Proteomes" id="UP000028664"/>
    </source>
</evidence>
<sequence>MFTPREKLVAKAEKYRHKVANRWKRRALREVKKSVKRNAKKGHTCICVYINMNSVAAEEQDWAEVGIREAIPIIKRKGYDVDHHQRFITNVKGKQYIIGISLLEKVELKES</sequence>
<evidence type="ECO:0000313" key="1">
    <source>
        <dbReference type="EMBL" id="AII27987.1"/>
    </source>
</evidence>
<reference evidence="1 2" key="1">
    <citation type="submission" date="2014-06" db="EMBL/GenBank/DDBJ databases">
        <title>Bioinformatic genomic analysis of Bacillus phage Bobb.</title>
        <authorList>
            <person name="Lewis H.M.N."/>
            <person name="Temple L."/>
            <person name="Barth R.N."/>
            <person name="Bowles K.M."/>
            <person name="Churchin D.I."/>
            <person name="Scott-Croshaw C."/>
            <person name="Glasgow G.H."/>
            <person name="Gloe M.W."/>
            <person name="McGough T.M."/>
            <person name="Nutbrown S.A."/>
            <person name="Romulus S.R."/>
            <person name="Sanders K.A.M."/>
            <person name="Diachok C.R."/>
            <person name="Serigano J.P."/>
            <person name="Shin D."/>
            <person name="Suresh M.H."/>
            <person name="Conner A.R.N."/>
            <person name="Korba R.M."/>
            <person name="Livermore R.J."/>
            <person name="Rohlf M.B."/>
            <person name="Utterback S.D."/>
            <person name="Wilson V.E."/>
        </authorList>
    </citation>
    <scope>NUCLEOTIDE SEQUENCE [LARGE SCALE GENOMIC DNA]</scope>
</reference>
<keyword evidence="2" id="KW-1185">Reference proteome</keyword>
<dbReference type="OrthoDB" id="39191at10239"/>
<name>A0A076G6S3_9CAUD</name>
<proteinExistence type="predicted"/>
<dbReference type="GeneID" id="20283373"/>
<protein>
    <submittedName>
        <fullName evidence="1">Uncharacterized protein</fullName>
    </submittedName>
</protein>